<dbReference type="InterPro" id="IPR005325">
    <property type="entry name" value="DUF308_memb"/>
</dbReference>
<feature type="transmembrane region" description="Helical" evidence="1">
    <location>
        <begin position="129"/>
        <end position="149"/>
    </location>
</feature>
<keyword evidence="3" id="KW-1185">Reference proteome</keyword>
<evidence type="ECO:0000256" key="1">
    <source>
        <dbReference type="SAM" id="Phobius"/>
    </source>
</evidence>
<dbReference type="InterPro" id="IPR052712">
    <property type="entry name" value="Acid_resist_chaperone_HdeD"/>
</dbReference>
<reference evidence="2 3" key="1">
    <citation type="submission" date="2019-03" db="EMBL/GenBank/DDBJ databases">
        <title>Genomic Encyclopedia of Type Strains, Phase IV (KMG-IV): sequencing the most valuable type-strain genomes for metagenomic binning, comparative biology and taxonomic classification.</title>
        <authorList>
            <person name="Goeker M."/>
        </authorList>
    </citation>
    <scope>NUCLEOTIDE SEQUENCE [LARGE SCALE GENOMIC DNA]</scope>
    <source>
        <strain evidence="2 3">DSM 100059</strain>
    </source>
</reference>
<keyword evidence="1" id="KW-1133">Transmembrane helix</keyword>
<protein>
    <submittedName>
        <fullName evidence="2">Uncharacterized membrane protein HdeD (DUF308 family)</fullName>
    </submittedName>
</protein>
<sequence length="190" mass="20549">MSIVSNAVGTIKNWWWFVIKGILFLAAGVAIFMRPAEGYVGLSILFSIVMLGVGITQVSFATGNKGWLPGWGWTLASGIIDIVIGIYLLAFPVVTMATLPFFVGFWLMFRSFYIMGASIDLDNYNVPGWGWLLAGGILLLILSVFVIYYPAAAVVGIIACSGSAFIVAGILSIALAFRLRDIKQTVRNLA</sequence>
<dbReference type="AlphaFoldDB" id="A0A4R8DHN4"/>
<name>A0A4R8DHN4_9BACT</name>
<feature type="transmembrane region" description="Helical" evidence="1">
    <location>
        <begin position="155"/>
        <end position="177"/>
    </location>
</feature>
<feature type="transmembrane region" description="Helical" evidence="1">
    <location>
        <begin position="14"/>
        <end position="32"/>
    </location>
</feature>
<dbReference type="EMBL" id="SODV01000002">
    <property type="protein sequence ID" value="TDW96968.1"/>
    <property type="molecule type" value="Genomic_DNA"/>
</dbReference>
<dbReference type="PANTHER" id="PTHR34989:SF1">
    <property type="entry name" value="PROTEIN HDED"/>
    <property type="match status" value="1"/>
</dbReference>
<feature type="transmembrane region" description="Helical" evidence="1">
    <location>
        <begin position="82"/>
        <end position="109"/>
    </location>
</feature>
<dbReference type="Proteomes" id="UP000294498">
    <property type="component" value="Unassembled WGS sequence"/>
</dbReference>
<dbReference type="OrthoDB" id="7059775at2"/>
<dbReference type="Pfam" id="PF03729">
    <property type="entry name" value="DUF308"/>
    <property type="match status" value="2"/>
</dbReference>
<comment type="caution">
    <text evidence="2">The sequence shown here is derived from an EMBL/GenBank/DDBJ whole genome shotgun (WGS) entry which is preliminary data.</text>
</comment>
<keyword evidence="1" id="KW-0812">Transmembrane</keyword>
<accession>A0A4R8DHN4</accession>
<evidence type="ECO:0000313" key="3">
    <source>
        <dbReference type="Proteomes" id="UP000294498"/>
    </source>
</evidence>
<proteinExistence type="predicted"/>
<dbReference type="RefSeq" id="WP_133998350.1">
    <property type="nucleotide sequence ID" value="NZ_SODV01000002.1"/>
</dbReference>
<gene>
    <name evidence="2" type="ORF">EDB95_4804</name>
</gene>
<keyword evidence="1" id="KW-0472">Membrane</keyword>
<feature type="transmembrane region" description="Helical" evidence="1">
    <location>
        <begin position="39"/>
        <end position="62"/>
    </location>
</feature>
<evidence type="ECO:0000313" key="2">
    <source>
        <dbReference type="EMBL" id="TDW96968.1"/>
    </source>
</evidence>
<dbReference type="PANTHER" id="PTHR34989">
    <property type="entry name" value="PROTEIN HDED"/>
    <property type="match status" value="1"/>
</dbReference>
<dbReference type="GO" id="GO:0005886">
    <property type="term" value="C:plasma membrane"/>
    <property type="evidence" value="ECO:0007669"/>
    <property type="project" value="TreeGrafter"/>
</dbReference>
<organism evidence="2 3">
    <name type="scientific">Dinghuibacter silviterrae</name>
    <dbReference type="NCBI Taxonomy" id="1539049"/>
    <lineage>
        <taxon>Bacteria</taxon>
        <taxon>Pseudomonadati</taxon>
        <taxon>Bacteroidota</taxon>
        <taxon>Chitinophagia</taxon>
        <taxon>Chitinophagales</taxon>
        <taxon>Chitinophagaceae</taxon>
        <taxon>Dinghuibacter</taxon>
    </lineage>
</organism>